<dbReference type="Gene3D" id="3.40.50.11790">
    <property type="match status" value="1"/>
</dbReference>
<dbReference type="Gene3D" id="3.30.1370.220">
    <property type="match status" value="1"/>
</dbReference>
<keyword evidence="7" id="KW-1160">Virus entry into host cell</keyword>
<keyword evidence="5" id="KW-0946">Virion</keyword>
<evidence type="ECO:0000256" key="5">
    <source>
        <dbReference type="ARBA" id="ARBA00023003"/>
    </source>
</evidence>
<dbReference type="Pfam" id="PF17482">
    <property type="entry name" value="Phage_sheath_1C"/>
    <property type="match status" value="1"/>
</dbReference>
<name>A0A8S5UJA7_9CAUD</name>
<accession>A0A8S5UJA7</accession>
<keyword evidence="6" id="KW-1171">Viral genome ejection through host cell envelope</keyword>
<evidence type="ECO:0000313" key="9">
    <source>
        <dbReference type="EMBL" id="DAF94568.1"/>
    </source>
</evidence>
<evidence type="ECO:0000256" key="4">
    <source>
        <dbReference type="ARBA" id="ARBA00022766"/>
    </source>
</evidence>
<evidence type="ECO:0000256" key="6">
    <source>
        <dbReference type="ARBA" id="ARBA00023009"/>
    </source>
</evidence>
<dbReference type="GO" id="GO:0099000">
    <property type="term" value="P:symbiont genome ejection through host cell envelope, contractile tail mechanism"/>
    <property type="evidence" value="ECO:0007669"/>
    <property type="project" value="UniProtKB-KW"/>
</dbReference>
<dbReference type="GO" id="GO:0098027">
    <property type="term" value="C:virus tail, sheath"/>
    <property type="evidence" value="ECO:0007669"/>
    <property type="project" value="UniProtKB-KW"/>
</dbReference>
<keyword evidence="2" id="KW-1162">Viral penetration into host cytoplasm</keyword>
<sequence>MATNNTMQSIKFRIQALAETVNTRATHGVLFLVLDDANVTGLYTYTKLKKVIENYESENKSIIATAFSDYGVKKVVVAAKHDESGITVSLDGALALLNKVSLNGWLAVPQITGEAEKKKVADFIKSQRNDEDYPLKGVLYNYKSDCDGIVNFTAKDLGKTTSDKYVVEVAAQLCVLGPNDSITNQIAKNVTSCDVKDDNDTCVANGELFLFNDGTNIVFSRGVNSLTTIPSEQSESLSKIRVVEVIDMVKSDIKEILKVSYLGKLGNSYKNRKTVINNINTYLKSLSNEGYLNNDEYSTAELDAEATREYLEKKGTETDEMTDDEVLKAKLGTYVFIKITLKIMDCIEDVVINLQYTT</sequence>
<keyword evidence="4" id="KW-1242">Viral contractile tail ejection system</keyword>
<organism evidence="9">
    <name type="scientific">Siphoviridae sp. ct3gT1</name>
    <dbReference type="NCBI Taxonomy" id="2825323"/>
    <lineage>
        <taxon>Viruses</taxon>
        <taxon>Duplodnaviria</taxon>
        <taxon>Heunggongvirae</taxon>
        <taxon>Uroviricota</taxon>
        <taxon>Caudoviricetes</taxon>
    </lineage>
</organism>
<evidence type="ECO:0000256" key="7">
    <source>
        <dbReference type="ARBA" id="ARBA00023296"/>
    </source>
</evidence>
<proteinExistence type="inferred from homology"/>
<dbReference type="EMBL" id="BK016094">
    <property type="protein sequence ID" value="DAF94568.1"/>
    <property type="molecule type" value="Genomic_DNA"/>
</dbReference>
<keyword evidence="5" id="KW-1229">Viral tail sheath protein</keyword>
<reference evidence="9" key="1">
    <citation type="journal article" date="2021" name="Proc. Natl. Acad. Sci. U.S.A.">
        <title>A Catalog of Tens of Thousands of Viruses from Human Metagenomes Reveals Hidden Associations with Chronic Diseases.</title>
        <authorList>
            <person name="Tisza M.J."/>
            <person name="Buck C.B."/>
        </authorList>
    </citation>
    <scope>NUCLEOTIDE SEQUENCE</scope>
    <source>
        <strain evidence="9">Ct3gT1</strain>
    </source>
</reference>
<protein>
    <submittedName>
        <fullName evidence="9">Tail protein</fullName>
    </submittedName>
</protein>
<evidence type="ECO:0000256" key="1">
    <source>
        <dbReference type="ARBA" id="ARBA00008005"/>
    </source>
</evidence>
<feature type="domain" description="Tail sheath protein C-terminal" evidence="8">
    <location>
        <begin position="232"/>
        <end position="353"/>
    </location>
</feature>
<keyword evidence="3" id="KW-1227">Viral tail protein</keyword>
<evidence type="ECO:0000259" key="8">
    <source>
        <dbReference type="Pfam" id="PF17482"/>
    </source>
</evidence>
<comment type="similarity">
    <text evidence="1">Belongs to the myoviridae tail sheath protein family.</text>
</comment>
<evidence type="ECO:0000256" key="3">
    <source>
        <dbReference type="ARBA" id="ARBA00022732"/>
    </source>
</evidence>
<dbReference type="InterPro" id="IPR020287">
    <property type="entry name" value="Tail_sheath_C"/>
</dbReference>
<evidence type="ECO:0000256" key="2">
    <source>
        <dbReference type="ARBA" id="ARBA00022595"/>
    </source>
</evidence>